<dbReference type="InterPro" id="IPR036236">
    <property type="entry name" value="Znf_C2H2_sf"/>
</dbReference>
<feature type="domain" description="C2H2-type" evidence="8">
    <location>
        <begin position="332"/>
        <end position="361"/>
    </location>
</feature>
<dbReference type="GO" id="GO:0005634">
    <property type="term" value="C:nucleus"/>
    <property type="evidence" value="ECO:0007669"/>
    <property type="project" value="UniProtKB-SubCell"/>
</dbReference>
<feature type="domain" description="C2H2-type" evidence="8">
    <location>
        <begin position="304"/>
        <end position="331"/>
    </location>
</feature>
<name>A0A1D1YRB1_9ARAE</name>
<dbReference type="PANTHER" id="PTHR23235">
    <property type="entry name" value="KRUEPPEL-LIKE TRANSCRIPTION FACTOR"/>
    <property type="match status" value="1"/>
</dbReference>
<keyword evidence="5" id="KW-0862">Zinc</keyword>
<comment type="subcellular location">
    <subcellularLocation>
        <location evidence="1">Nucleus</location>
    </subcellularLocation>
</comment>
<dbReference type="AlphaFoldDB" id="A0A1D1YRB1"/>
<dbReference type="PROSITE" id="PS00028">
    <property type="entry name" value="ZINC_FINGER_C2H2_1"/>
    <property type="match status" value="2"/>
</dbReference>
<keyword evidence="4 7" id="KW-0863">Zinc-finger</keyword>
<dbReference type="PROSITE" id="PS50157">
    <property type="entry name" value="ZINC_FINGER_C2H2_2"/>
    <property type="match status" value="2"/>
</dbReference>
<evidence type="ECO:0000256" key="6">
    <source>
        <dbReference type="ARBA" id="ARBA00023242"/>
    </source>
</evidence>
<dbReference type="PANTHER" id="PTHR23235:SF120">
    <property type="entry name" value="KRUPPEL-LIKE FACTOR 15"/>
    <property type="match status" value="1"/>
</dbReference>
<evidence type="ECO:0000256" key="5">
    <source>
        <dbReference type="ARBA" id="ARBA00022833"/>
    </source>
</evidence>
<keyword evidence="6" id="KW-0539">Nucleus</keyword>
<reference evidence="9" key="1">
    <citation type="submission" date="2015-07" db="EMBL/GenBank/DDBJ databases">
        <title>Transcriptome Assembly of Anthurium amnicola.</title>
        <authorList>
            <person name="Suzuki J."/>
        </authorList>
    </citation>
    <scope>NUCLEOTIDE SEQUENCE</scope>
</reference>
<evidence type="ECO:0000256" key="1">
    <source>
        <dbReference type="ARBA" id="ARBA00004123"/>
    </source>
</evidence>
<sequence>MQTTVNSTSSTIATKPCLPPIKYLLNFDQQVPVEPRNPNPFVNNTNSSPCKLTLSLNIPSPKGPLISPVEENNMTEYHHKGSQYQNNLPRLPSIKQIVNNNNNNNRDIVTTVQKNSRPNSIQSLLSPPESPDMMTNNPPFNDYVTQNNHVVAEQQQQLRPRLVHPQQTEYHYSKTTSPVYPSNVAPSLTPHYHQSYAAQPYVHSERGYGRYQERATYDRAYTEHRAYQSSNTSPTTLQPAFSPFESSVPTTLPRLNISSQVLNNGSVITSRRLSAPISAKIINDPLTSPIAGMVPSTSVNNNRYQCPYCSKRFSRPSSLRIHTYSHTGEKPFVCTEPGCGRKFSVQSNMRRHLRVHRLGRPVKKVRYDGEVEGVKMLNHGAIMRNC</sequence>
<dbReference type="GO" id="GO:0008270">
    <property type="term" value="F:zinc ion binding"/>
    <property type="evidence" value="ECO:0007669"/>
    <property type="project" value="UniProtKB-KW"/>
</dbReference>
<keyword evidence="2" id="KW-0479">Metal-binding</keyword>
<keyword evidence="3" id="KW-0677">Repeat</keyword>
<dbReference type="GO" id="GO:0000981">
    <property type="term" value="F:DNA-binding transcription factor activity, RNA polymerase II-specific"/>
    <property type="evidence" value="ECO:0007669"/>
    <property type="project" value="TreeGrafter"/>
</dbReference>
<dbReference type="Gene3D" id="3.30.160.60">
    <property type="entry name" value="Classic Zinc Finger"/>
    <property type="match status" value="2"/>
</dbReference>
<dbReference type="EMBL" id="GDJX01010743">
    <property type="protein sequence ID" value="JAT57193.1"/>
    <property type="molecule type" value="Transcribed_RNA"/>
</dbReference>
<evidence type="ECO:0000256" key="7">
    <source>
        <dbReference type="PROSITE-ProRule" id="PRU00042"/>
    </source>
</evidence>
<proteinExistence type="predicted"/>
<gene>
    <name evidence="9" type="primary">SPAC25B8.19c_9</name>
    <name evidence="9" type="ORF">g.35597</name>
</gene>
<dbReference type="SUPFAM" id="SSF57667">
    <property type="entry name" value="beta-beta-alpha zinc fingers"/>
    <property type="match status" value="1"/>
</dbReference>
<evidence type="ECO:0000256" key="3">
    <source>
        <dbReference type="ARBA" id="ARBA00022737"/>
    </source>
</evidence>
<evidence type="ECO:0000256" key="4">
    <source>
        <dbReference type="ARBA" id="ARBA00022771"/>
    </source>
</evidence>
<evidence type="ECO:0000313" key="9">
    <source>
        <dbReference type="EMBL" id="JAT57193.1"/>
    </source>
</evidence>
<dbReference type="SMART" id="SM00355">
    <property type="entry name" value="ZnF_C2H2"/>
    <property type="match status" value="2"/>
</dbReference>
<dbReference type="InterPro" id="IPR013087">
    <property type="entry name" value="Znf_C2H2_type"/>
</dbReference>
<organism evidence="9">
    <name type="scientific">Anthurium amnicola</name>
    <dbReference type="NCBI Taxonomy" id="1678845"/>
    <lineage>
        <taxon>Eukaryota</taxon>
        <taxon>Viridiplantae</taxon>
        <taxon>Streptophyta</taxon>
        <taxon>Embryophyta</taxon>
        <taxon>Tracheophyta</taxon>
        <taxon>Spermatophyta</taxon>
        <taxon>Magnoliopsida</taxon>
        <taxon>Liliopsida</taxon>
        <taxon>Araceae</taxon>
        <taxon>Pothoideae</taxon>
        <taxon>Potheae</taxon>
        <taxon>Anthurium</taxon>
    </lineage>
</organism>
<accession>A0A1D1YRB1</accession>
<evidence type="ECO:0000256" key="2">
    <source>
        <dbReference type="ARBA" id="ARBA00022723"/>
    </source>
</evidence>
<dbReference type="FunFam" id="3.30.160.60:FF:001102">
    <property type="entry name" value="Transcription factor IIIA"/>
    <property type="match status" value="1"/>
</dbReference>
<protein>
    <submittedName>
        <fullName evidence="9">Zinc finger protein C25B8.19c</fullName>
    </submittedName>
</protein>
<evidence type="ECO:0000259" key="8">
    <source>
        <dbReference type="PROSITE" id="PS50157"/>
    </source>
</evidence>
<dbReference type="Pfam" id="PF00096">
    <property type="entry name" value="zf-C2H2"/>
    <property type="match status" value="2"/>
</dbReference>
<dbReference type="GO" id="GO:0000978">
    <property type="term" value="F:RNA polymerase II cis-regulatory region sequence-specific DNA binding"/>
    <property type="evidence" value="ECO:0007669"/>
    <property type="project" value="TreeGrafter"/>
</dbReference>